<dbReference type="SMART" id="SM00326">
    <property type="entry name" value="SH3"/>
    <property type="match status" value="1"/>
</dbReference>
<feature type="domain" description="WW" evidence="6">
    <location>
        <begin position="330"/>
        <end position="363"/>
    </location>
</feature>
<proteinExistence type="predicted"/>
<dbReference type="InterPro" id="IPR050729">
    <property type="entry name" value="Rho-GAP"/>
</dbReference>
<dbReference type="SUPFAM" id="SSF48350">
    <property type="entry name" value="GTPase activation domain, GAP"/>
    <property type="match status" value="1"/>
</dbReference>
<dbReference type="EMBL" id="CACVKT020002747">
    <property type="protein sequence ID" value="CAC5379719.1"/>
    <property type="molecule type" value="Genomic_DNA"/>
</dbReference>
<evidence type="ECO:0000256" key="4">
    <source>
        <dbReference type="SAM" id="MobiDB-lite"/>
    </source>
</evidence>
<dbReference type="Gene3D" id="2.30.30.40">
    <property type="entry name" value="SH3 Domains"/>
    <property type="match status" value="1"/>
</dbReference>
<evidence type="ECO:0000259" key="6">
    <source>
        <dbReference type="PROSITE" id="PS50020"/>
    </source>
</evidence>
<dbReference type="SUPFAM" id="SSF50044">
    <property type="entry name" value="SH3-domain"/>
    <property type="match status" value="1"/>
</dbReference>
<evidence type="ECO:0000259" key="7">
    <source>
        <dbReference type="PROSITE" id="PS50238"/>
    </source>
</evidence>
<evidence type="ECO:0000256" key="3">
    <source>
        <dbReference type="PROSITE-ProRule" id="PRU00192"/>
    </source>
</evidence>
<dbReference type="SMART" id="SM00456">
    <property type="entry name" value="WW"/>
    <property type="match status" value="2"/>
</dbReference>
<dbReference type="PROSITE" id="PS50002">
    <property type="entry name" value="SH3"/>
    <property type="match status" value="1"/>
</dbReference>
<dbReference type="InterPro" id="IPR008936">
    <property type="entry name" value="Rho_GTPase_activation_prot"/>
</dbReference>
<keyword evidence="9" id="KW-1185">Reference proteome</keyword>
<evidence type="ECO:0000259" key="5">
    <source>
        <dbReference type="PROSITE" id="PS50002"/>
    </source>
</evidence>
<dbReference type="SUPFAM" id="SSF50729">
    <property type="entry name" value="PH domain-like"/>
    <property type="match status" value="1"/>
</dbReference>
<feature type="region of interest" description="Disordered" evidence="4">
    <location>
        <begin position="367"/>
        <end position="397"/>
    </location>
</feature>
<feature type="domain" description="WW" evidence="6">
    <location>
        <begin position="227"/>
        <end position="261"/>
    </location>
</feature>
<keyword evidence="1 3" id="KW-0728">SH3 domain</keyword>
<dbReference type="InterPro" id="IPR001452">
    <property type="entry name" value="SH3_domain"/>
</dbReference>
<dbReference type="SMART" id="SM00233">
    <property type="entry name" value="PH"/>
    <property type="match status" value="1"/>
</dbReference>
<dbReference type="InterPro" id="IPR001202">
    <property type="entry name" value="WW_dom"/>
</dbReference>
<dbReference type="Pfam" id="PF00620">
    <property type="entry name" value="RhoGAP"/>
    <property type="match status" value="1"/>
</dbReference>
<dbReference type="Proteomes" id="UP000507470">
    <property type="component" value="Unassembled WGS sequence"/>
</dbReference>
<organism evidence="8 9">
    <name type="scientific">Mytilus coruscus</name>
    <name type="common">Sea mussel</name>
    <dbReference type="NCBI Taxonomy" id="42192"/>
    <lineage>
        <taxon>Eukaryota</taxon>
        <taxon>Metazoa</taxon>
        <taxon>Spiralia</taxon>
        <taxon>Lophotrochozoa</taxon>
        <taxon>Mollusca</taxon>
        <taxon>Bivalvia</taxon>
        <taxon>Autobranchia</taxon>
        <taxon>Pteriomorphia</taxon>
        <taxon>Mytilida</taxon>
        <taxon>Mytiloidea</taxon>
        <taxon>Mytilidae</taxon>
        <taxon>Mytilinae</taxon>
        <taxon>Mytilus</taxon>
    </lineage>
</organism>
<dbReference type="SMART" id="SM00324">
    <property type="entry name" value="RhoGAP"/>
    <property type="match status" value="1"/>
</dbReference>
<dbReference type="Pfam" id="PF00397">
    <property type="entry name" value="WW"/>
    <property type="match status" value="1"/>
</dbReference>
<dbReference type="PROSITE" id="PS50238">
    <property type="entry name" value="RHOGAP"/>
    <property type="match status" value="1"/>
</dbReference>
<dbReference type="FunFam" id="1.10.555.10:FF:000071">
    <property type="entry name" value="Rho GTPase activating protein 27"/>
    <property type="match status" value="1"/>
</dbReference>
<keyword evidence="2" id="KW-0343">GTPase activation</keyword>
<dbReference type="InterPro" id="IPR041681">
    <property type="entry name" value="PH_9"/>
</dbReference>
<evidence type="ECO:0000256" key="2">
    <source>
        <dbReference type="ARBA" id="ARBA00022468"/>
    </source>
</evidence>
<reference evidence="8 9" key="1">
    <citation type="submission" date="2020-06" db="EMBL/GenBank/DDBJ databases">
        <authorList>
            <person name="Li R."/>
            <person name="Bekaert M."/>
        </authorList>
    </citation>
    <scope>NUCLEOTIDE SEQUENCE [LARGE SCALE GENOMIC DNA]</scope>
    <source>
        <strain evidence="9">wild</strain>
    </source>
</reference>
<evidence type="ECO:0000256" key="1">
    <source>
        <dbReference type="ARBA" id="ARBA00022443"/>
    </source>
</evidence>
<dbReference type="PANTHER" id="PTHR23176">
    <property type="entry name" value="RHO/RAC/CDC GTPASE-ACTIVATING PROTEIN"/>
    <property type="match status" value="1"/>
</dbReference>
<feature type="compositionally biased region" description="Low complexity" evidence="4">
    <location>
        <begin position="376"/>
        <end position="394"/>
    </location>
</feature>
<dbReference type="Gene3D" id="2.30.29.30">
    <property type="entry name" value="Pleckstrin-homology domain (PH domain)/Phosphotyrosine-binding domain (PTB)"/>
    <property type="match status" value="1"/>
</dbReference>
<dbReference type="InterPro" id="IPR000198">
    <property type="entry name" value="RhoGAP_dom"/>
</dbReference>
<evidence type="ECO:0000313" key="8">
    <source>
        <dbReference type="EMBL" id="CAC5379719.1"/>
    </source>
</evidence>
<dbReference type="Gene3D" id="2.20.70.10">
    <property type="match status" value="1"/>
</dbReference>
<dbReference type="PANTHER" id="PTHR23176:SF129">
    <property type="entry name" value="RHO GTPASE ACTIVATING PROTEIN AT 16F, ISOFORM E-RELATED"/>
    <property type="match status" value="1"/>
</dbReference>
<dbReference type="OrthoDB" id="79452at2759"/>
<dbReference type="GO" id="GO:0005096">
    <property type="term" value="F:GTPase activator activity"/>
    <property type="evidence" value="ECO:0007669"/>
    <property type="project" value="UniProtKB-KW"/>
</dbReference>
<dbReference type="SUPFAM" id="SSF51045">
    <property type="entry name" value="WW domain"/>
    <property type="match status" value="1"/>
</dbReference>
<feature type="compositionally biased region" description="Polar residues" evidence="4">
    <location>
        <begin position="430"/>
        <end position="455"/>
    </location>
</feature>
<dbReference type="InterPro" id="IPR011993">
    <property type="entry name" value="PH-like_dom_sf"/>
</dbReference>
<protein>
    <submittedName>
        <fullName evidence="8">ARHGAP12_27</fullName>
    </submittedName>
</protein>
<evidence type="ECO:0000313" key="9">
    <source>
        <dbReference type="Proteomes" id="UP000507470"/>
    </source>
</evidence>
<dbReference type="GO" id="GO:0007165">
    <property type="term" value="P:signal transduction"/>
    <property type="evidence" value="ECO:0007669"/>
    <property type="project" value="InterPro"/>
</dbReference>
<dbReference type="Gene3D" id="1.10.555.10">
    <property type="entry name" value="Rho GTPase activation protein"/>
    <property type="match status" value="1"/>
</dbReference>
<feature type="region of interest" description="Disordered" evidence="4">
    <location>
        <begin position="417"/>
        <end position="455"/>
    </location>
</feature>
<dbReference type="Pfam" id="PF00018">
    <property type="entry name" value="SH3_1"/>
    <property type="match status" value="1"/>
</dbReference>
<dbReference type="Pfam" id="PF15410">
    <property type="entry name" value="PH_9"/>
    <property type="match status" value="1"/>
</dbReference>
<dbReference type="InterPro" id="IPR001849">
    <property type="entry name" value="PH_domain"/>
</dbReference>
<dbReference type="AlphaFoldDB" id="A0A6J8BAQ7"/>
<feature type="region of interest" description="Disordered" evidence="4">
    <location>
        <begin position="80"/>
        <end position="99"/>
    </location>
</feature>
<dbReference type="InterPro" id="IPR036020">
    <property type="entry name" value="WW_dom_sf"/>
</dbReference>
<accession>A0A6J8BAQ7</accession>
<dbReference type="CDD" id="cd00201">
    <property type="entry name" value="WW"/>
    <property type="match status" value="1"/>
</dbReference>
<sequence length="838" mass="95029">MSDQEDDTDLGFPITRLKALYDYSYKDDDGHMITMKQGDEYHLISKSGDWWEVVRDSGNANELTFYVPAAYVQVLDDDYTHSPRSNHSNESYTDNNNEKTEQINIISVTGSKNVKTDMAYTGSSDYINSGEVGITFGKGKSSFKKISDSGIPSATIPAASSVAVPFRRSFSDEGDYVNLDNYRTEAGIHVTEKNDGEATDSDYANFAPIQSKHEPPSPDIEKCDYIKTLLDVWQMFHDPQTNRLFYINKETEERTWKPPRHPNKHERAQQILTNVHGPFTPRARAAKLDAKVNRTGIGILPEINVDQTLTDIPEGWCVEETKEGTVYANEDTEERWMSSINTEGKRYFYKVGSTEVAWELPKTNRKSNGDVIMELPSPQASPSSSRSNTTGRSPQIGRSLKAKSMFIESSVNFQQVVPHFPTSPPPRAQTLPNNLNTQAGGDSNAEKTSYTPQQEPFSGIVSRAKILESNKKVKKNWVNCYAKLSTSNLVFYKDMKSAKSVPGSPFGKSDFMIPLQGCQVSKATKDVSSKRNVLVLNTSHGDQYLIQADDDKAAQKLYIQLEIKINEFGNQPNEGMTKFSLGPPESEEDDDKLKRKTSFKRLFHSRTPSNTDNSLEKSQTKWLQKFFSKRPSKELLEQKGIIKDAMFGGELKIICDREKTKIPKFVVKCVAAIEKRGLEHDGIYRISGNQATIQKLRCQVDQDKYDLDSKEWDVFTLTGALKLFFRELKEPLLTFNLFDKAVPALTRESTAERLRIFRDNIHNLPKYNFETFKCLCAHLLKVTELSKENRMEVQNIAIVFGPTLIWPQHENNHCIATNMVYQSKIIEYCLLESKAIFR</sequence>
<dbReference type="GO" id="GO:0005737">
    <property type="term" value="C:cytoplasm"/>
    <property type="evidence" value="ECO:0007669"/>
    <property type="project" value="TreeGrafter"/>
</dbReference>
<gene>
    <name evidence="8" type="ORF">MCOR_15757</name>
</gene>
<feature type="compositionally biased region" description="Polar residues" evidence="4">
    <location>
        <begin position="82"/>
        <end position="95"/>
    </location>
</feature>
<name>A0A6J8BAQ7_MYTCO</name>
<dbReference type="InterPro" id="IPR036028">
    <property type="entry name" value="SH3-like_dom_sf"/>
</dbReference>
<feature type="domain" description="Rho-GAP" evidence="7">
    <location>
        <begin position="649"/>
        <end position="837"/>
    </location>
</feature>
<feature type="domain" description="SH3" evidence="5">
    <location>
        <begin position="12"/>
        <end position="77"/>
    </location>
</feature>
<dbReference type="PROSITE" id="PS50020">
    <property type="entry name" value="WW_DOMAIN_2"/>
    <property type="match status" value="2"/>
</dbReference>